<evidence type="ECO:0000313" key="1">
    <source>
        <dbReference type="EMBL" id="GIY10747.1"/>
    </source>
</evidence>
<gene>
    <name evidence="1" type="ORF">CEXT_125881</name>
</gene>
<comment type="caution">
    <text evidence="1">The sequence shown here is derived from an EMBL/GenBank/DDBJ whole genome shotgun (WGS) entry which is preliminary data.</text>
</comment>
<name>A0AAV4QNB6_CAEEX</name>
<proteinExistence type="predicted"/>
<dbReference type="EMBL" id="BPLR01006559">
    <property type="protein sequence ID" value="GIY10747.1"/>
    <property type="molecule type" value="Genomic_DNA"/>
</dbReference>
<dbReference type="Proteomes" id="UP001054945">
    <property type="component" value="Unassembled WGS sequence"/>
</dbReference>
<keyword evidence="2" id="KW-1185">Reference proteome</keyword>
<organism evidence="1 2">
    <name type="scientific">Caerostris extrusa</name>
    <name type="common">Bark spider</name>
    <name type="synonym">Caerostris bankana</name>
    <dbReference type="NCBI Taxonomy" id="172846"/>
    <lineage>
        <taxon>Eukaryota</taxon>
        <taxon>Metazoa</taxon>
        <taxon>Ecdysozoa</taxon>
        <taxon>Arthropoda</taxon>
        <taxon>Chelicerata</taxon>
        <taxon>Arachnida</taxon>
        <taxon>Araneae</taxon>
        <taxon>Araneomorphae</taxon>
        <taxon>Entelegynae</taxon>
        <taxon>Araneoidea</taxon>
        <taxon>Araneidae</taxon>
        <taxon>Caerostris</taxon>
    </lineage>
</organism>
<sequence>MNRSFSLFILHAKEKGISSEEMSLFHFCIDYRSFVFCQSQAHPFFSGAYNASMPQIPPEVNADSAFGFKIFGKGISTPGEVMKAALLGVQCFAKNNVDEKFFFFFFQINYDLTSFLFMTFKIYAFS</sequence>
<accession>A0AAV4QNB6</accession>
<protein>
    <submittedName>
        <fullName evidence="1">Uncharacterized protein</fullName>
    </submittedName>
</protein>
<reference evidence="1 2" key="1">
    <citation type="submission" date="2021-06" db="EMBL/GenBank/DDBJ databases">
        <title>Caerostris extrusa draft genome.</title>
        <authorList>
            <person name="Kono N."/>
            <person name="Arakawa K."/>
        </authorList>
    </citation>
    <scope>NUCLEOTIDE SEQUENCE [LARGE SCALE GENOMIC DNA]</scope>
</reference>
<dbReference type="AlphaFoldDB" id="A0AAV4QNB6"/>
<evidence type="ECO:0000313" key="2">
    <source>
        <dbReference type="Proteomes" id="UP001054945"/>
    </source>
</evidence>